<keyword evidence="1" id="KW-0949">S-adenosyl-L-methionine</keyword>
<dbReference type="PANTHER" id="PTHR46098:SF1">
    <property type="entry name" value="TRNA (CYTOSINE(38)-C(5))-METHYLTRANSFERASE"/>
    <property type="match status" value="1"/>
</dbReference>
<dbReference type="Gene3D" id="3.40.50.150">
    <property type="entry name" value="Vaccinia Virus protein VP39"/>
    <property type="match status" value="1"/>
</dbReference>
<keyword evidence="3" id="KW-1185">Reference proteome</keyword>
<protein>
    <submittedName>
        <fullName evidence="4">C-5 cytosine-specific DNA methylase</fullName>
    </submittedName>
</protein>
<dbReference type="Gene3D" id="3.90.120.10">
    <property type="entry name" value="DNA Methylase, subunit A, domain 2"/>
    <property type="match status" value="1"/>
</dbReference>
<evidence type="ECO:0000313" key="3">
    <source>
        <dbReference type="Proteomes" id="UP000272942"/>
    </source>
</evidence>
<dbReference type="AlphaFoldDB" id="A0A183B1K6"/>
<evidence type="ECO:0000313" key="4">
    <source>
        <dbReference type="WBParaSite" id="ECPE_0001312901-mRNA-1"/>
    </source>
</evidence>
<evidence type="ECO:0000256" key="1">
    <source>
        <dbReference type="ARBA" id="ARBA00022691"/>
    </source>
</evidence>
<dbReference type="PANTHER" id="PTHR46098">
    <property type="entry name" value="TRNA (CYTOSINE(38)-C(5))-METHYLTRANSFERASE"/>
    <property type="match status" value="1"/>
</dbReference>
<dbReference type="InterPro" id="IPR029063">
    <property type="entry name" value="SAM-dependent_MTases_sf"/>
</dbReference>
<dbReference type="InterPro" id="IPR050750">
    <property type="entry name" value="C5-MTase"/>
</dbReference>
<sequence length="147" mass="16839">MRTKLESKPRFQGLSVEEVRRMKADLWTMSPPCQPFTRLGNQLCEADNRSVSFIHVLALLAVSVKTHDDNFSEYIPHCLPVTNFLTPDTEVKQASTFIADDCLKRYFYVMDIVRPCDRKTRCFTKGYTKRVEGTGSVLQTARLDLVS</sequence>
<dbReference type="GO" id="GO:0005634">
    <property type="term" value="C:nucleus"/>
    <property type="evidence" value="ECO:0007669"/>
    <property type="project" value="TreeGrafter"/>
</dbReference>
<proteinExistence type="predicted"/>
<organism evidence="4">
    <name type="scientific">Echinostoma caproni</name>
    <dbReference type="NCBI Taxonomy" id="27848"/>
    <lineage>
        <taxon>Eukaryota</taxon>
        <taxon>Metazoa</taxon>
        <taxon>Spiralia</taxon>
        <taxon>Lophotrochozoa</taxon>
        <taxon>Platyhelminthes</taxon>
        <taxon>Trematoda</taxon>
        <taxon>Digenea</taxon>
        <taxon>Plagiorchiida</taxon>
        <taxon>Echinostomata</taxon>
        <taxon>Echinostomatoidea</taxon>
        <taxon>Echinostomatidae</taxon>
        <taxon>Echinostoma</taxon>
    </lineage>
</organism>
<dbReference type="OrthoDB" id="414133at2759"/>
<reference evidence="2 3" key="2">
    <citation type="submission" date="2018-11" db="EMBL/GenBank/DDBJ databases">
        <authorList>
            <consortium name="Pathogen Informatics"/>
        </authorList>
    </citation>
    <scope>NUCLEOTIDE SEQUENCE [LARGE SCALE GENOMIC DNA]</scope>
    <source>
        <strain evidence="2 3">Egypt</strain>
    </source>
</reference>
<dbReference type="EMBL" id="UZAN01054288">
    <property type="protein sequence ID" value="VDP90362.1"/>
    <property type="molecule type" value="Genomic_DNA"/>
</dbReference>
<evidence type="ECO:0000313" key="2">
    <source>
        <dbReference type="EMBL" id="VDP90362.1"/>
    </source>
</evidence>
<accession>A0A183B1K6</accession>
<dbReference type="Proteomes" id="UP000272942">
    <property type="component" value="Unassembled WGS sequence"/>
</dbReference>
<dbReference type="WBParaSite" id="ECPE_0001312901-mRNA-1">
    <property type="protein sequence ID" value="ECPE_0001312901-mRNA-1"/>
    <property type="gene ID" value="ECPE_0001312901"/>
</dbReference>
<gene>
    <name evidence="2" type="ORF">ECPE_LOCUS13090</name>
</gene>
<reference evidence="4" key="1">
    <citation type="submission" date="2016-06" db="UniProtKB">
        <authorList>
            <consortium name="WormBaseParasite"/>
        </authorList>
    </citation>
    <scope>IDENTIFICATION</scope>
</reference>
<name>A0A183B1K6_9TREM</name>
<dbReference type="SUPFAM" id="SSF53335">
    <property type="entry name" value="S-adenosyl-L-methionine-dependent methyltransferases"/>
    <property type="match status" value="1"/>
</dbReference>